<proteinExistence type="predicted"/>
<comment type="caution">
    <text evidence="6">The sequence shown here is derived from an EMBL/GenBank/DDBJ whole genome shotgun (WGS) entry which is preliminary data.</text>
</comment>
<dbReference type="GO" id="GO:0016709">
    <property type="term" value="F:oxidoreductase activity, acting on paired donors, with incorporation or reduction of molecular oxygen, NAD(P)H as one donor, and incorporation of one atom of oxygen"/>
    <property type="evidence" value="ECO:0007669"/>
    <property type="project" value="UniProtKB-ARBA"/>
</dbReference>
<organism evidence="6 7">
    <name type="scientific">Sarocladium strictum</name>
    <name type="common">Black bundle disease fungus</name>
    <name type="synonym">Acremonium strictum</name>
    <dbReference type="NCBI Taxonomy" id="5046"/>
    <lineage>
        <taxon>Eukaryota</taxon>
        <taxon>Fungi</taxon>
        <taxon>Dikarya</taxon>
        <taxon>Ascomycota</taxon>
        <taxon>Pezizomycotina</taxon>
        <taxon>Sordariomycetes</taxon>
        <taxon>Hypocreomycetidae</taxon>
        <taxon>Hypocreales</taxon>
        <taxon>Sarocladiaceae</taxon>
        <taxon>Sarocladium</taxon>
    </lineage>
</organism>
<dbReference type="PANTHER" id="PTHR43004:SF19">
    <property type="entry name" value="BINDING MONOOXYGENASE, PUTATIVE (JCVI)-RELATED"/>
    <property type="match status" value="1"/>
</dbReference>
<dbReference type="AlphaFoldDB" id="A0AA39GK68"/>
<feature type="domain" description="FAD-binding" evidence="5">
    <location>
        <begin position="2"/>
        <end position="360"/>
    </location>
</feature>
<evidence type="ECO:0000313" key="7">
    <source>
        <dbReference type="Proteomes" id="UP001175261"/>
    </source>
</evidence>
<keyword evidence="3" id="KW-0274">FAD</keyword>
<name>A0AA39GK68_SARSR</name>
<keyword evidence="7" id="KW-1185">Reference proteome</keyword>
<dbReference type="InterPro" id="IPR002938">
    <property type="entry name" value="FAD-bd"/>
</dbReference>
<evidence type="ECO:0000256" key="2">
    <source>
        <dbReference type="ARBA" id="ARBA00022630"/>
    </source>
</evidence>
<evidence type="ECO:0000259" key="5">
    <source>
        <dbReference type="Pfam" id="PF01494"/>
    </source>
</evidence>
<dbReference type="Gene3D" id="3.30.70.2450">
    <property type="match status" value="1"/>
</dbReference>
<evidence type="ECO:0000256" key="3">
    <source>
        <dbReference type="ARBA" id="ARBA00022827"/>
    </source>
</evidence>
<dbReference type="InterPro" id="IPR036188">
    <property type="entry name" value="FAD/NAD-bd_sf"/>
</dbReference>
<reference evidence="6" key="1">
    <citation type="submission" date="2022-10" db="EMBL/GenBank/DDBJ databases">
        <title>Determination and structural analysis of whole genome sequence of Sarocladium strictum F4-1.</title>
        <authorList>
            <person name="Hu L."/>
            <person name="Jiang Y."/>
        </authorList>
    </citation>
    <scope>NUCLEOTIDE SEQUENCE</scope>
    <source>
        <strain evidence="6">F4-1</strain>
    </source>
</reference>
<dbReference type="PRINTS" id="PR00420">
    <property type="entry name" value="RNGMNOXGNASE"/>
</dbReference>
<dbReference type="SUPFAM" id="SSF51905">
    <property type="entry name" value="FAD/NAD(P)-binding domain"/>
    <property type="match status" value="1"/>
</dbReference>
<dbReference type="Gene3D" id="3.40.30.120">
    <property type="match status" value="1"/>
</dbReference>
<evidence type="ECO:0000256" key="4">
    <source>
        <dbReference type="ARBA" id="ARBA00023002"/>
    </source>
</evidence>
<sequence>MYDVVIAGAGPVGLFLACELALARVSVLVLEKDFHSNLAWKAMPLGRRGLNTVAMEAFYRRGLLDGVSDPAERPSLVAKPGGPQFGGHFAGMPISTKDFDLSRRKWRLPSPALFPARTYMQRIEDVLAERASILGVSIRRGEGFGRIEKETSHDIEITTTKGSTLHGRWLVGCDGGRSTVRKEAGIAFEGTDARMTGYSIKCSVDYPERLKPGFHCADNGLWISAPGSIYLMDPDGGSFDRSQEPSKDHLQNVFERVSGIKDVKLAQVDYVGTFTDACRQAALYRKGRVLLAGDSAHIHSPMGAQGLTAGIGDAMNLGWKLAAVVRGEKSEPACTSSRSIQDSLLDSYSKERRPEGAWALEWTRAQVLALEPGLFGQAMRNLLTDLFATKDGTNMMLNNLWGLDQKYPTEEDESGHPLIGRSVPDFELPDGSRLGDHMHHGKGILLELEDLPDAAKVRKGYEDRVEELNIRPTNTLGIDALLIRPDGVVVWVAEEGIEPDLAALKKALETWFGCK</sequence>
<dbReference type="Proteomes" id="UP001175261">
    <property type="component" value="Unassembled WGS sequence"/>
</dbReference>
<evidence type="ECO:0000313" key="6">
    <source>
        <dbReference type="EMBL" id="KAK0388867.1"/>
    </source>
</evidence>
<evidence type="ECO:0000256" key="1">
    <source>
        <dbReference type="ARBA" id="ARBA00001974"/>
    </source>
</evidence>
<dbReference type="Pfam" id="PF01494">
    <property type="entry name" value="FAD_binding_3"/>
    <property type="match status" value="1"/>
</dbReference>
<gene>
    <name evidence="6" type="ORF">NLU13_5110</name>
</gene>
<comment type="cofactor">
    <cofactor evidence="1">
        <name>FAD</name>
        <dbReference type="ChEBI" id="CHEBI:57692"/>
    </cofactor>
</comment>
<dbReference type="Pfam" id="PF21274">
    <property type="entry name" value="Rng_hyd_C"/>
    <property type="match status" value="1"/>
</dbReference>
<accession>A0AA39GK68</accession>
<keyword evidence="4" id="KW-0560">Oxidoreductase</keyword>
<dbReference type="InterPro" id="IPR050641">
    <property type="entry name" value="RIFMO-like"/>
</dbReference>
<dbReference type="Gene3D" id="3.50.50.60">
    <property type="entry name" value="FAD/NAD(P)-binding domain"/>
    <property type="match status" value="1"/>
</dbReference>
<dbReference type="EMBL" id="JAPDFR010000003">
    <property type="protein sequence ID" value="KAK0388867.1"/>
    <property type="molecule type" value="Genomic_DNA"/>
</dbReference>
<keyword evidence="2" id="KW-0285">Flavoprotein</keyword>
<protein>
    <recommendedName>
        <fullName evidence="5">FAD-binding domain-containing protein</fullName>
    </recommendedName>
</protein>
<dbReference type="GO" id="GO:0071949">
    <property type="term" value="F:FAD binding"/>
    <property type="evidence" value="ECO:0007669"/>
    <property type="project" value="InterPro"/>
</dbReference>
<dbReference type="PANTHER" id="PTHR43004">
    <property type="entry name" value="TRK SYSTEM POTASSIUM UPTAKE PROTEIN"/>
    <property type="match status" value="1"/>
</dbReference>